<evidence type="ECO:0000313" key="1">
    <source>
        <dbReference type="EMBL" id="SVE47203.1"/>
    </source>
</evidence>
<dbReference type="PROSITE" id="PS51353">
    <property type="entry name" value="ARSC"/>
    <property type="match status" value="1"/>
</dbReference>
<protein>
    <recommendedName>
        <fullName evidence="2">Glutaredoxin domain-containing protein</fullName>
    </recommendedName>
</protein>
<proteinExistence type="predicted"/>
<dbReference type="Gene3D" id="3.40.30.10">
    <property type="entry name" value="Glutaredoxin"/>
    <property type="match status" value="1"/>
</dbReference>
<dbReference type="AlphaFoldDB" id="A0A383DSH2"/>
<dbReference type="CDD" id="cd03036">
    <property type="entry name" value="ArsC_like"/>
    <property type="match status" value="1"/>
</dbReference>
<sequence>MKVYLYEKCGTCRKALKWLDERGIAYEAIPIRETPPNKSILKKMLQAKDGQRKKLFNTSSKDYRDPEVKDRLPLLTDDEAVALLASRGNLIKRPFVLDGEVALVGFKEDEWKAALGK</sequence>
<reference evidence="1" key="1">
    <citation type="submission" date="2018-05" db="EMBL/GenBank/DDBJ databases">
        <authorList>
            <person name="Lanie J.A."/>
            <person name="Ng W.-L."/>
            <person name="Kazmierczak K.M."/>
            <person name="Andrzejewski T.M."/>
            <person name="Davidsen T.M."/>
            <person name="Wayne K.J."/>
            <person name="Tettelin H."/>
            <person name="Glass J.I."/>
            <person name="Rusch D."/>
            <person name="Podicherti R."/>
            <person name="Tsui H.-C.T."/>
            <person name="Winkler M.E."/>
        </authorList>
    </citation>
    <scope>NUCLEOTIDE SEQUENCE</scope>
</reference>
<dbReference type="PANTHER" id="PTHR30041:SF8">
    <property type="entry name" value="PROTEIN YFFB"/>
    <property type="match status" value="1"/>
</dbReference>
<dbReference type="InterPro" id="IPR006660">
    <property type="entry name" value="Arsenate_reductase-like"/>
</dbReference>
<dbReference type="Pfam" id="PF03960">
    <property type="entry name" value="ArsC"/>
    <property type="match status" value="1"/>
</dbReference>
<gene>
    <name evidence="1" type="ORF">METZ01_LOCUS500057</name>
</gene>
<organism evidence="1">
    <name type="scientific">marine metagenome</name>
    <dbReference type="NCBI Taxonomy" id="408172"/>
    <lineage>
        <taxon>unclassified sequences</taxon>
        <taxon>metagenomes</taxon>
        <taxon>ecological metagenomes</taxon>
    </lineage>
</organism>
<accession>A0A383DSH2</accession>
<dbReference type="NCBIfam" id="TIGR01617">
    <property type="entry name" value="arsC_related"/>
    <property type="match status" value="1"/>
</dbReference>
<dbReference type="InterPro" id="IPR006504">
    <property type="entry name" value="Tscrpt_reg_Spx/MgsR"/>
</dbReference>
<dbReference type="SUPFAM" id="SSF52833">
    <property type="entry name" value="Thioredoxin-like"/>
    <property type="match status" value="1"/>
</dbReference>
<name>A0A383DSH2_9ZZZZ</name>
<evidence type="ECO:0008006" key="2">
    <source>
        <dbReference type="Google" id="ProtNLM"/>
    </source>
</evidence>
<dbReference type="InterPro" id="IPR036249">
    <property type="entry name" value="Thioredoxin-like_sf"/>
</dbReference>
<dbReference type="EMBL" id="UINC01219645">
    <property type="protein sequence ID" value="SVE47203.1"/>
    <property type="molecule type" value="Genomic_DNA"/>
</dbReference>
<dbReference type="PANTHER" id="PTHR30041">
    <property type="entry name" value="ARSENATE REDUCTASE"/>
    <property type="match status" value="1"/>
</dbReference>